<keyword evidence="13" id="KW-1185">Reference proteome</keyword>
<evidence type="ECO:0000256" key="1">
    <source>
        <dbReference type="ARBA" id="ARBA00004389"/>
    </source>
</evidence>
<evidence type="ECO:0000256" key="8">
    <source>
        <dbReference type="ARBA" id="ARBA00023010"/>
    </source>
</evidence>
<feature type="transmembrane region" description="Helical" evidence="10">
    <location>
        <begin position="92"/>
        <end position="114"/>
    </location>
</feature>
<dbReference type="Proteomes" id="UP000002051">
    <property type="component" value="Chromosome 5"/>
</dbReference>
<dbReference type="GO" id="GO:0005789">
    <property type="term" value="C:endoplasmic reticulum membrane"/>
    <property type="evidence" value="ECO:0000318"/>
    <property type="project" value="GO_Central"/>
</dbReference>
<keyword evidence="8" id="KW-0811">Translocation</keyword>
<evidence type="ECO:0000256" key="9">
    <source>
        <dbReference type="ARBA" id="ARBA00023136"/>
    </source>
</evidence>
<evidence type="ECO:0000256" key="5">
    <source>
        <dbReference type="ARBA" id="ARBA00022824"/>
    </source>
</evidence>
<dbReference type="Pfam" id="PF03911">
    <property type="entry name" value="Sec61_beta"/>
    <property type="match status" value="1"/>
</dbReference>
<evidence type="ECO:0000256" key="3">
    <source>
        <dbReference type="ARBA" id="ARBA00022448"/>
    </source>
</evidence>
<keyword evidence="5" id="KW-0256">Endoplasmic reticulum</keyword>
<keyword evidence="9 10" id="KW-0472">Membrane</keyword>
<reference evidence="11 13" key="2">
    <citation type="journal article" date="2014" name="BMC Genomics">
        <title>An improved genome release (version Mt4.0) for the model legume Medicago truncatula.</title>
        <authorList>
            <person name="Tang H."/>
            <person name="Krishnakumar V."/>
            <person name="Bidwell S."/>
            <person name="Rosen B."/>
            <person name="Chan A."/>
            <person name="Zhou S."/>
            <person name="Gentzbittel L."/>
            <person name="Childs K.L."/>
            <person name="Yandell M."/>
            <person name="Gundlach H."/>
            <person name="Mayer K.F."/>
            <person name="Schwartz D.C."/>
            <person name="Town C.D."/>
        </authorList>
    </citation>
    <scope>GENOME REANNOTATION</scope>
    <source>
        <strain evidence="12 13">cv. Jemalong A17</strain>
    </source>
</reference>
<gene>
    <name evidence="11" type="ordered locus">MTR_5g066500</name>
</gene>
<comment type="similarity">
    <text evidence="2">Belongs to the SEC61-beta family.</text>
</comment>
<keyword evidence="3" id="KW-0813">Transport</keyword>
<dbReference type="GO" id="GO:0006616">
    <property type="term" value="P:SRP-dependent cotranslational protein targeting to membrane, translocation"/>
    <property type="evidence" value="ECO:0000318"/>
    <property type="project" value="GO_Central"/>
</dbReference>
<evidence type="ECO:0000256" key="2">
    <source>
        <dbReference type="ARBA" id="ARBA00006103"/>
    </source>
</evidence>
<reference evidence="12" key="3">
    <citation type="submission" date="2015-04" db="UniProtKB">
        <authorList>
            <consortium name="EnsemblPlants"/>
        </authorList>
    </citation>
    <scope>IDENTIFICATION</scope>
    <source>
        <strain evidence="12">cv. Jemalong A17</strain>
    </source>
</reference>
<dbReference type="GO" id="GO:0005085">
    <property type="term" value="F:guanyl-nucleotide exchange factor activity"/>
    <property type="evidence" value="ECO:0000318"/>
    <property type="project" value="GO_Central"/>
</dbReference>
<reference evidence="11 13" key="1">
    <citation type="journal article" date="2011" name="Nature">
        <title>The Medicago genome provides insight into the evolution of rhizobial symbioses.</title>
        <authorList>
            <person name="Young N.D."/>
            <person name="Debelle F."/>
            <person name="Oldroyd G.E."/>
            <person name="Geurts R."/>
            <person name="Cannon S.B."/>
            <person name="Udvardi M.K."/>
            <person name="Benedito V.A."/>
            <person name="Mayer K.F."/>
            <person name="Gouzy J."/>
            <person name="Schoof H."/>
            <person name="Van de Peer Y."/>
            <person name="Proost S."/>
            <person name="Cook D.R."/>
            <person name="Meyers B.C."/>
            <person name="Spannagl M."/>
            <person name="Cheung F."/>
            <person name="De Mita S."/>
            <person name="Krishnakumar V."/>
            <person name="Gundlach H."/>
            <person name="Zhou S."/>
            <person name="Mudge J."/>
            <person name="Bharti A.K."/>
            <person name="Murray J.D."/>
            <person name="Naoumkina M.A."/>
            <person name="Rosen B."/>
            <person name="Silverstein K.A."/>
            <person name="Tang H."/>
            <person name="Rombauts S."/>
            <person name="Zhao P.X."/>
            <person name="Zhou P."/>
            <person name="Barbe V."/>
            <person name="Bardou P."/>
            <person name="Bechner M."/>
            <person name="Bellec A."/>
            <person name="Berger A."/>
            <person name="Berges H."/>
            <person name="Bidwell S."/>
            <person name="Bisseling T."/>
            <person name="Choisne N."/>
            <person name="Couloux A."/>
            <person name="Denny R."/>
            <person name="Deshpande S."/>
            <person name="Dai X."/>
            <person name="Doyle J.J."/>
            <person name="Dudez A.M."/>
            <person name="Farmer A.D."/>
            <person name="Fouteau S."/>
            <person name="Franken C."/>
            <person name="Gibelin C."/>
            <person name="Gish J."/>
            <person name="Goldstein S."/>
            <person name="Gonzalez A.J."/>
            <person name="Green P.J."/>
            <person name="Hallab A."/>
            <person name="Hartog M."/>
            <person name="Hua A."/>
            <person name="Humphray S.J."/>
            <person name="Jeong D.H."/>
            <person name="Jing Y."/>
            <person name="Jocker A."/>
            <person name="Kenton S.M."/>
            <person name="Kim D.J."/>
            <person name="Klee K."/>
            <person name="Lai H."/>
            <person name="Lang C."/>
            <person name="Lin S."/>
            <person name="Macmil S.L."/>
            <person name="Magdelenat G."/>
            <person name="Matthews L."/>
            <person name="McCorrison J."/>
            <person name="Monaghan E.L."/>
            <person name="Mun J.H."/>
            <person name="Najar F.Z."/>
            <person name="Nicholson C."/>
            <person name="Noirot C."/>
            <person name="O'Bleness M."/>
            <person name="Paule C.R."/>
            <person name="Poulain J."/>
            <person name="Prion F."/>
            <person name="Qin B."/>
            <person name="Qu C."/>
            <person name="Retzel E.F."/>
            <person name="Riddle C."/>
            <person name="Sallet E."/>
            <person name="Samain S."/>
            <person name="Samson N."/>
            <person name="Sanders I."/>
            <person name="Saurat O."/>
            <person name="Scarpelli C."/>
            <person name="Schiex T."/>
            <person name="Segurens B."/>
            <person name="Severin A.J."/>
            <person name="Sherrier D.J."/>
            <person name="Shi R."/>
            <person name="Sims S."/>
            <person name="Singer S.R."/>
            <person name="Sinharoy S."/>
            <person name="Sterck L."/>
            <person name="Viollet A."/>
            <person name="Wang B.B."/>
            <person name="Wang K."/>
            <person name="Wang M."/>
            <person name="Wang X."/>
            <person name="Warfsmann J."/>
            <person name="Weissenbach J."/>
            <person name="White D.D."/>
            <person name="White J.D."/>
            <person name="Wiley G.B."/>
            <person name="Wincker P."/>
            <person name="Xing Y."/>
            <person name="Yang L."/>
            <person name="Yao Z."/>
            <person name="Ying F."/>
            <person name="Zhai J."/>
            <person name="Zhou L."/>
            <person name="Zuber A."/>
            <person name="Denarie J."/>
            <person name="Dixon R.A."/>
            <person name="May G.D."/>
            <person name="Schwartz D.C."/>
            <person name="Rogers J."/>
            <person name="Quetier F."/>
            <person name="Town C.D."/>
            <person name="Roe B.A."/>
        </authorList>
    </citation>
    <scope>NUCLEOTIDE SEQUENCE [LARGE SCALE GENOMIC DNA]</scope>
    <source>
        <strain evidence="11">A17</strain>
        <strain evidence="12 13">cv. Jemalong A17</strain>
    </source>
</reference>
<dbReference type="PaxDb" id="3880-AES98274"/>
<dbReference type="PANTHER" id="PTHR13509">
    <property type="entry name" value="SEC61 SUBUNIT BETA"/>
    <property type="match status" value="1"/>
</dbReference>
<organism evidence="11 13">
    <name type="scientific">Medicago truncatula</name>
    <name type="common">Barrel medic</name>
    <name type="synonym">Medicago tribuloides</name>
    <dbReference type="NCBI Taxonomy" id="3880"/>
    <lineage>
        <taxon>Eukaryota</taxon>
        <taxon>Viridiplantae</taxon>
        <taxon>Streptophyta</taxon>
        <taxon>Embryophyta</taxon>
        <taxon>Tracheophyta</taxon>
        <taxon>Spermatophyta</taxon>
        <taxon>Magnoliopsida</taxon>
        <taxon>eudicotyledons</taxon>
        <taxon>Gunneridae</taxon>
        <taxon>Pentapetalae</taxon>
        <taxon>rosids</taxon>
        <taxon>fabids</taxon>
        <taxon>Fabales</taxon>
        <taxon>Fabaceae</taxon>
        <taxon>Papilionoideae</taxon>
        <taxon>50 kb inversion clade</taxon>
        <taxon>NPAAA clade</taxon>
        <taxon>Hologalegina</taxon>
        <taxon>IRL clade</taxon>
        <taxon>Trifolieae</taxon>
        <taxon>Medicago</taxon>
    </lineage>
</organism>
<proteinExistence type="inferred from homology"/>
<evidence type="ECO:0000313" key="11">
    <source>
        <dbReference type="EMBL" id="AES98274.1"/>
    </source>
</evidence>
<keyword evidence="6" id="KW-0653">Protein transport</keyword>
<comment type="subcellular location">
    <subcellularLocation>
        <location evidence="1">Endoplasmic reticulum membrane</location>
        <topology evidence="1">Single-pass membrane protein</topology>
    </subcellularLocation>
</comment>
<dbReference type="GO" id="GO:0005784">
    <property type="term" value="C:Sec61 translocon complex"/>
    <property type="evidence" value="ECO:0007669"/>
    <property type="project" value="InterPro"/>
</dbReference>
<evidence type="ECO:0000256" key="6">
    <source>
        <dbReference type="ARBA" id="ARBA00022927"/>
    </source>
</evidence>
<dbReference type="EnsemblPlants" id="AES98274">
    <property type="protein sequence ID" value="AES98274"/>
    <property type="gene ID" value="MTR_5g066500"/>
</dbReference>
<dbReference type="HOGENOM" id="CLU_2112522_0_0_1"/>
<keyword evidence="4 10" id="KW-0812">Transmembrane</keyword>
<dbReference type="EMBL" id="CM001221">
    <property type="protein sequence ID" value="AES98274.1"/>
    <property type="molecule type" value="Genomic_DNA"/>
</dbReference>
<evidence type="ECO:0000256" key="4">
    <source>
        <dbReference type="ARBA" id="ARBA00022692"/>
    </source>
</evidence>
<evidence type="ECO:0000256" key="7">
    <source>
        <dbReference type="ARBA" id="ARBA00022989"/>
    </source>
</evidence>
<evidence type="ECO:0000256" key="10">
    <source>
        <dbReference type="SAM" id="Phobius"/>
    </source>
</evidence>
<protein>
    <submittedName>
        <fullName evidence="11">Sec61beta family protein</fullName>
    </submittedName>
</protein>
<dbReference type="AlphaFoldDB" id="G7JYF4"/>
<dbReference type="GO" id="GO:0031204">
    <property type="term" value="P:post-translational protein targeting to membrane, translocation"/>
    <property type="evidence" value="ECO:0000318"/>
    <property type="project" value="GO_Central"/>
</dbReference>
<sequence>MKSGYTIRKIVICHRHEPLENTMHLRGQSPRIPLKKFVFENLIFDRGLLLVEELFQRGSATATASIRRMNVGAFEGVVGTMLHFYVDGALGFKISPIVVLAMSIGFIASFFASFM</sequence>
<dbReference type="InterPro" id="IPR016482">
    <property type="entry name" value="SecG/Sec61-beta/Sbh"/>
</dbReference>
<name>G7JYF4_MEDTR</name>
<evidence type="ECO:0000313" key="12">
    <source>
        <dbReference type="EnsemblPlants" id="AES98274"/>
    </source>
</evidence>
<dbReference type="InterPro" id="IPR030671">
    <property type="entry name" value="Sec61-beta/Sbh"/>
</dbReference>
<evidence type="ECO:0000313" key="13">
    <source>
        <dbReference type="Proteomes" id="UP000002051"/>
    </source>
</evidence>
<keyword evidence="7 10" id="KW-1133">Transmembrane helix</keyword>
<accession>G7JYF4</accession>
<dbReference type="STRING" id="3880.G7JYF4"/>